<dbReference type="Gene3D" id="2.30.240.10">
    <property type="entry name" value="At5g01610-like"/>
    <property type="match status" value="1"/>
</dbReference>
<dbReference type="InterPro" id="IPR007493">
    <property type="entry name" value="DUF538"/>
</dbReference>
<dbReference type="AlphaFoldDB" id="I7K8L1"/>
<dbReference type="EMBL" id="HE805490">
    <property type="protein sequence ID" value="CCH50971.1"/>
    <property type="molecule type" value="Genomic_DNA"/>
</dbReference>
<dbReference type="InterPro" id="IPR036758">
    <property type="entry name" value="At5g01610-like"/>
</dbReference>
<gene>
    <name evidence="2" type="primary">T4.10</name>
</gene>
<protein>
    <submittedName>
        <fullName evidence="2">T4.10 protein</fullName>
    </submittedName>
</protein>
<accession>I7K8L1</accession>
<evidence type="ECO:0000256" key="1">
    <source>
        <dbReference type="SAM" id="SignalP"/>
    </source>
</evidence>
<name>I7K8L1_9ROSA</name>
<feature type="signal peptide" evidence="1">
    <location>
        <begin position="1"/>
        <end position="26"/>
    </location>
</feature>
<organism evidence="2">
    <name type="scientific">Malus x robusta</name>
    <dbReference type="NCBI Taxonomy" id="1184610"/>
    <lineage>
        <taxon>Eukaryota</taxon>
        <taxon>Viridiplantae</taxon>
        <taxon>Streptophyta</taxon>
        <taxon>Embryophyta</taxon>
        <taxon>Tracheophyta</taxon>
        <taxon>Spermatophyta</taxon>
        <taxon>Magnoliopsida</taxon>
        <taxon>eudicotyledons</taxon>
        <taxon>Gunneridae</taxon>
        <taxon>Pentapetalae</taxon>
        <taxon>rosids</taxon>
        <taxon>fabids</taxon>
        <taxon>Rosales</taxon>
        <taxon>Rosaceae</taxon>
        <taxon>Amygdaloideae</taxon>
        <taxon>Maleae</taxon>
        <taxon>Malus</taxon>
    </lineage>
</organism>
<dbReference type="SUPFAM" id="SSF141562">
    <property type="entry name" value="At5g01610-like"/>
    <property type="match status" value="1"/>
</dbReference>
<evidence type="ECO:0000313" key="2">
    <source>
        <dbReference type="EMBL" id="CCH50971.1"/>
    </source>
</evidence>
<dbReference type="PANTHER" id="PTHR31676">
    <property type="entry name" value="T31J12.3 PROTEIN-RELATED"/>
    <property type="match status" value="1"/>
</dbReference>
<feature type="chain" id="PRO_5003711661" evidence="1">
    <location>
        <begin position="27"/>
        <end position="220"/>
    </location>
</feature>
<sequence>MSPTPKPQLGLIPILLLSLSVIPSLSLSLSDSPPTVFDILPKFGLPRGLLPASVSNYTLSDDGRFVVVLPKTCYLQFDYLVYYEKTITGKLTYGAITDLKGIQVQRFLFWLGVGEIRVDLPPSDNIYFTVGIINKKLDIGQFQNVRPCRDGLSGSCVAFIRRILGLCCSFVTERSWVRVVETASLQREGKAVCPQPSQSRELCWLGLPSPVEEIEMLITE</sequence>
<dbReference type="Pfam" id="PF04398">
    <property type="entry name" value="DUF538"/>
    <property type="match status" value="1"/>
</dbReference>
<proteinExistence type="predicted"/>
<reference evidence="2" key="1">
    <citation type="journal article" date="2012" name="Tree Genet. Genomes">
        <title>A Candidate Gene for Fire Blight Resistance in Malus . robusta 5 is Coding for a CC-NBS-LRR.</title>
        <authorList>
            <person name="Fahrentrapp J."/>
            <person name="Broggini G.A.L."/>
            <person name="Kellerhals M."/>
            <person name="Peil A."/>
            <person name="Richter K."/>
            <person name="Zini E."/>
            <person name="Gessler C."/>
        </authorList>
    </citation>
    <scope>NUCLEOTIDE SEQUENCE</scope>
</reference>
<dbReference type="PANTHER" id="PTHR31676:SF71">
    <property type="entry name" value="EXPRESSED PROTEIN"/>
    <property type="match status" value="1"/>
</dbReference>
<keyword evidence="1" id="KW-0732">Signal</keyword>